<dbReference type="STRING" id="1548207.AXK11_06595"/>
<dbReference type="Pfam" id="PF02464">
    <property type="entry name" value="CinA"/>
    <property type="match status" value="1"/>
</dbReference>
<dbReference type="Gene3D" id="3.90.950.20">
    <property type="entry name" value="CinA-like"/>
    <property type="match status" value="1"/>
</dbReference>
<dbReference type="Proteomes" id="UP000070058">
    <property type="component" value="Unassembled WGS sequence"/>
</dbReference>
<comment type="caution">
    <text evidence="2">The sequence shown here is derived from an EMBL/GenBank/DDBJ whole genome shotgun (WGS) entry which is preliminary data.</text>
</comment>
<sequence length="196" mass="20092">MTELKSLLLRTEPPLTLAVAESLTCGRVQAAIGAISGASQFFLGGLTAYSGAQKVAHLGVSRAEGEPVNYVSAAVAEQMARGACRLFGADLAVATTGYAEPSPEHGVSEPFAWWALARWHGRAGDGKGGSGGRGEQMQSANTSGADFFVQSGRVACPGALSRLAVQETVTAAALAALCDYLRSSASSPAYARASRL</sequence>
<accession>A0A139SLK6</accession>
<gene>
    <name evidence="2" type="ORF">AXK11_06595</name>
</gene>
<proteinExistence type="predicted"/>
<dbReference type="NCBIfam" id="TIGR00199">
    <property type="entry name" value="PncC_domain"/>
    <property type="match status" value="1"/>
</dbReference>
<dbReference type="InterPro" id="IPR036653">
    <property type="entry name" value="CinA-like_C"/>
</dbReference>
<organism evidence="2 3">
    <name type="scientific">Cephaloticoccus primus</name>
    <dbReference type="NCBI Taxonomy" id="1548207"/>
    <lineage>
        <taxon>Bacteria</taxon>
        <taxon>Pseudomonadati</taxon>
        <taxon>Verrucomicrobiota</taxon>
        <taxon>Opitutia</taxon>
        <taxon>Opitutales</taxon>
        <taxon>Opitutaceae</taxon>
        <taxon>Cephaloticoccus</taxon>
    </lineage>
</organism>
<name>A0A139SLK6_9BACT</name>
<dbReference type="InterPro" id="IPR008136">
    <property type="entry name" value="CinA_C"/>
</dbReference>
<dbReference type="RefSeq" id="WP_068630484.1">
    <property type="nucleotide sequence ID" value="NZ_LSZQ01000049.1"/>
</dbReference>
<reference evidence="3" key="1">
    <citation type="submission" date="2016-02" db="EMBL/GenBank/DDBJ databases">
        <authorList>
            <person name="Sanders J.G."/>
            <person name="Lin J.Y."/>
            <person name="Wertz J.T."/>
            <person name="Russell J.A."/>
            <person name="Moreau C.S."/>
            <person name="Powell S."/>
        </authorList>
    </citation>
    <scope>NUCLEOTIDE SEQUENCE [LARGE SCALE GENOMIC DNA]</scope>
    <source>
        <strain evidence="3">CAG34</strain>
    </source>
</reference>
<keyword evidence="3" id="KW-1185">Reference proteome</keyword>
<dbReference type="SUPFAM" id="SSF142433">
    <property type="entry name" value="CinA-like"/>
    <property type="match status" value="1"/>
</dbReference>
<evidence type="ECO:0000313" key="2">
    <source>
        <dbReference type="EMBL" id="KXU35443.1"/>
    </source>
</evidence>
<protein>
    <recommendedName>
        <fullName evidence="1">CinA C-terminal domain-containing protein</fullName>
    </recommendedName>
</protein>
<dbReference type="OrthoDB" id="195248at2"/>
<dbReference type="EMBL" id="LSZQ01000049">
    <property type="protein sequence ID" value="KXU35443.1"/>
    <property type="molecule type" value="Genomic_DNA"/>
</dbReference>
<feature type="domain" description="CinA C-terminal" evidence="1">
    <location>
        <begin position="13"/>
        <end position="105"/>
    </location>
</feature>
<dbReference type="AlphaFoldDB" id="A0A139SLK6"/>
<evidence type="ECO:0000259" key="1">
    <source>
        <dbReference type="Pfam" id="PF02464"/>
    </source>
</evidence>
<evidence type="ECO:0000313" key="3">
    <source>
        <dbReference type="Proteomes" id="UP000070058"/>
    </source>
</evidence>